<reference evidence="2" key="1">
    <citation type="journal article" date="2019" name="Int. J. Syst. Evol. Microbiol.">
        <title>The Global Catalogue of Microorganisms (GCM) 10K type strain sequencing project: providing services to taxonomists for standard genome sequencing and annotation.</title>
        <authorList>
            <consortium name="The Broad Institute Genomics Platform"/>
            <consortium name="The Broad Institute Genome Sequencing Center for Infectious Disease"/>
            <person name="Wu L."/>
            <person name="Ma J."/>
        </authorList>
    </citation>
    <scope>NUCLEOTIDE SEQUENCE [LARGE SCALE GENOMIC DNA]</scope>
    <source>
        <strain evidence="2">KCTC 23984</strain>
    </source>
</reference>
<evidence type="ECO:0000313" key="2">
    <source>
        <dbReference type="Proteomes" id="UP001597641"/>
    </source>
</evidence>
<organism evidence="1 2">
    <name type="scientific">Pontibacter toksunensis</name>
    <dbReference type="NCBI Taxonomy" id="1332631"/>
    <lineage>
        <taxon>Bacteria</taxon>
        <taxon>Pseudomonadati</taxon>
        <taxon>Bacteroidota</taxon>
        <taxon>Cytophagia</taxon>
        <taxon>Cytophagales</taxon>
        <taxon>Hymenobacteraceae</taxon>
        <taxon>Pontibacter</taxon>
    </lineage>
</organism>
<evidence type="ECO:0000313" key="1">
    <source>
        <dbReference type="EMBL" id="MFD3001942.1"/>
    </source>
</evidence>
<dbReference type="EMBL" id="JBHUOX010000012">
    <property type="protein sequence ID" value="MFD3001942.1"/>
    <property type="molecule type" value="Genomic_DNA"/>
</dbReference>
<sequence>MNEILSEWKISPEEARRSEKLATVAIVMKYPVTDGFMKIPPEERKAIIREFLQQQYASLKKDFTLTNIKLANKRTEPRLLEAQMKMKDVYDLKEKEYVHHVRVKEMEGVERLTSEEDNEEKPDLFYAVKARYAILIEGITSGLQTYEERIVLLKAKNEEEAEKKALDILPKQEEPFLNSDKRYVWFKFEEIIDIQEMYARELKDLDKDGIELYSERKDRRMKPGDEWLLPYRSKE</sequence>
<proteinExistence type="predicted"/>
<dbReference type="InterPro" id="IPR025630">
    <property type="entry name" value="DUF4288"/>
</dbReference>
<name>A0ABW6BYE1_9BACT</name>
<gene>
    <name evidence="1" type="ORF">ACFS7Z_16330</name>
</gene>
<accession>A0ABW6BYE1</accession>
<dbReference type="Proteomes" id="UP001597641">
    <property type="component" value="Unassembled WGS sequence"/>
</dbReference>
<comment type="caution">
    <text evidence="1">The sequence shown here is derived from an EMBL/GenBank/DDBJ whole genome shotgun (WGS) entry which is preliminary data.</text>
</comment>
<dbReference type="Pfam" id="PF14119">
    <property type="entry name" value="DUF4288"/>
    <property type="match status" value="1"/>
</dbReference>
<protein>
    <submittedName>
        <fullName evidence="1">DUF4288 domain-containing protein</fullName>
    </submittedName>
</protein>
<keyword evidence="2" id="KW-1185">Reference proteome</keyword>